<evidence type="ECO:0000313" key="2">
    <source>
        <dbReference type="Proteomes" id="UP000460221"/>
    </source>
</evidence>
<keyword evidence="2" id="KW-1185">Reference proteome</keyword>
<protein>
    <submittedName>
        <fullName evidence="1">Uncharacterized protein</fullName>
    </submittedName>
</protein>
<evidence type="ECO:0000313" key="1">
    <source>
        <dbReference type="EMBL" id="MTD16631.1"/>
    </source>
</evidence>
<dbReference type="Proteomes" id="UP000460221">
    <property type="component" value="Unassembled WGS sequence"/>
</dbReference>
<sequence length="134" mass="14535">MPALPLLHPRVIAEEPASSAEELFSPSTPGRLPAAIRSAIAYRITLRADRPDLAGPYRDRINDTLAATFTRKPTDPGRLPPIITALLGVADAPRHGFRAAAGALRVEHGFTHRDLTDLENVVSFVRDQIDPARA</sequence>
<name>A0A7K1FR57_9ACTN</name>
<dbReference type="EMBL" id="WLYK01000011">
    <property type="protein sequence ID" value="MTD16631.1"/>
    <property type="molecule type" value="Genomic_DNA"/>
</dbReference>
<dbReference type="AlphaFoldDB" id="A0A7K1FR57"/>
<dbReference type="RefSeq" id="WP_154770647.1">
    <property type="nucleotide sequence ID" value="NZ_WLYK01000011.1"/>
</dbReference>
<reference evidence="1 2" key="1">
    <citation type="submission" date="2019-11" db="EMBL/GenBank/DDBJ databases">
        <authorList>
            <person name="Jiang L.-Q."/>
        </authorList>
    </citation>
    <scope>NUCLEOTIDE SEQUENCE [LARGE SCALE GENOMIC DNA]</scope>
    <source>
        <strain evidence="1 2">YIM 132087</strain>
    </source>
</reference>
<gene>
    <name evidence="1" type="ORF">GIS00_22095</name>
</gene>
<comment type="caution">
    <text evidence="1">The sequence shown here is derived from an EMBL/GenBank/DDBJ whole genome shotgun (WGS) entry which is preliminary data.</text>
</comment>
<accession>A0A7K1FR57</accession>
<organism evidence="1 2">
    <name type="scientific">Nakamurella alba</name>
    <dbReference type="NCBI Taxonomy" id="2665158"/>
    <lineage>
        <taxon>Bacteria</taxon>
        <taxon>Bacillati</taxon>
        <taxon>Actinomycetota</taxon>
        <taxon>Actinomycetes</taxon>
        <taxon>Nakamurellales</taxon>
        <taxon>Nakamurellaceae</taxon>
        <taxon>Nakamurella</taxon>
    </lineage>
</organism>
<proteinExistence type="predicted"/>